<dbReference type="AlphaFoldDB" id="A0A9K3CYW4"/>
<comment type="caution">
    <text evidence="1">The sequence shown here is derived from an EMBL/GenBank/DDBJ whole genome shotgun (WGS) entry which is preliminary data.</text>
</comment>
<keyword evidence="2" id="KW-1185">Reference proteome</keyword>
<sequence length="76" mass="8396">MPKAPAGFSRVEALGFPIASRICPRTAYYITHPKEYAALPPKKKAGANVLMFLESERAQAMMEGRGVRPLDALDYK</sequence>
<organism evidence="1 2">
    <name type="scientific">Kipferlia bialata</name>
    <dbReference type="NCBI Taxonomy" id="797122"/>
    <lineage>
        <taxon>Eukaryota</taxon>
        <taxon>Metamonada</taxon>
        <taxon>Carpediemonas-like organisms</taxon>
        <taxon>Kipferlia</taxon>
    </lineage>
</organism>
<protein>
    <submittedName>
        <fullName evidence="1">Uncharacterized protein</fullName>
    </submittedName>
</protein>
<evidence type="ECO:0000313" key="1">
    <source>
        <dbReference type="EMBL" id="GIQ85914.1"/>
    </source>
</evidence>
<evidence type="ECO:0000313" key="2">
    <source>
        <dbReference type="Proteomes" id="UP000265618"/>
    </source>
</evidence>
<accession>A0A9K3CYW4</accession>
<gene>
    <name evidence="1" type="ORF">KIPB_007664</name>
</gene>
<reference evidence="1 2" key="1">
    <citation type="journal article" date="2018" name="PLoS ONE">
        <title>The draft genome of Kipferlia bialata reveals reductive genome evolution in fornicate parasites.</title>
        <authorList>
            <person name="Tanifuji G."/>
            <person name="Takabayashi S."/>
            <person name="Kume K."/>
            <person name="Takagi M."/>
            <person name="Nakayama T."/>
            <person name="Kamikawa R."/>
            <person name="Inagaki Y."/>
            <person name="Hashimoto T."/>
        </authorList>
    </citation>
    <scope>NUCLEOTIDE SEQUENCE [LARGE SCALE GENOMIC DNA]</scope>
    <source>
        <strain evidence="1">NY0173</strain>
    </source>
</reference>
<dbReference type="Proteomes" id="UP000265618">
    <property type="component" value="Unassembled WGS sequence"/>
</dbReference>
<proteinExistence type="predicted"/>
<dbReference type="EMBL" id="BDIP01002208">
    <property type="protein sequence ID" value="GIQ85914.1"/>
    <property type="molecule type" value="Genomic_DNA"/>
</dbReference>
<name>A0A9K3CYW4_9EUKA</name>